<keyword evidence="2 5" id="KW-0812">Transmembrane</keyword>
<evidence type="ECO:0000256" key="5">
    <source>
        <dbReference type="SAM" id="Phobius"/>
    </source>
</evidence>
<evidence type="ECO:0000313" key="7">
    <source>
        <dbReference type="Proteomes" id="UP000740605"/>
    </source>
</evidence>
<keyword evidence="4 5" id="KW-0472">Membrane</keyword>
<dbReference type="EMBL" id="JAFLHG010000005">
    <property type="protein sequence ID" value="MBT8797839.1"/>
    <property type="molecule type" value="Genomic_DNA"/>
</dbReference>
<evidence type="ECO:0000256" key="2">
    <source>
        <dbReference type="ARBA" id="ARBA00022692"/>
    </source>
</evidence>
<dbReference type="InterPro" id="IPR032808">
    <property type="entry name" value="DoxX"/>
</dbReference>
<gene>
    <name evidence="6" type="ORF">J0P97_07110</name>
</gene>
<sequence>MVLATLARVGLGALWITEAVLKWQAGFGRADILLVVSSTGRNPRVPDFYAFFTQNALGAFPELFGVVVPLIEFGLGVLLVLGVFTLPVALASAAELINYWFADQLITQYPIMMGLSVVVATFSRAASRVSLTEFVLRRARREPSAAVRRWL</sequence>
<comment type="subcellular location">
    <subcellularLocation>
        <location evidence="1">Membrane</location>
        <topology evidence="1">Multi-pass membrane protein</topology>
    </subcellularLocation>
</comment>
<feature type="transmembrane region" description="Helical" evidence="5">
    <location>
        <begin position="108"/>
        <end position="131"/>
    </location>
</feature>
<keyword evidence="3 5" id="KW-1133">Transmembrane helix</keyword>
<evidence type="ECO:0000256" key="3">
    <source>
        <dbReference type="ARBA" id="ARBA00022989"/>
    </source>
</evidence>
<evidence type="ECO:0000256" key="1">
    <source>
        <dbReference type="ARBA" id="ARBA00004141"/>
    </source>
</evidence>
<reference evidence="6 7" key="1">
    <citation type="submission" date="2021-03" db="EMBL/GenBank/DDBJ databases">
        <title>Microbacterium pauli sp. nov., isolated from microfiltered milk.</title>
        <authorList>
            <person name="Bellassi P."/>
            <person name="Fontana A."/>
            <person name="Callegari M.L."/>
            <person name="Lorenzo M."/>
            <person name="Cappa F."/>
        </authorList>
    </citation>
    <scope>NUCLEOTIDE SEQUENCE [LARGE SCALE GENOMIC DNA]</scope>
    <source>
        <strain evidence="6 7">DSM 18909</strain>
    </source>
</reference>
<evidence type="ECO:0000256" key="4">
    <source>
        <dbReference type="ARBA" id="ARBA00023136"/>
    </source>
</evidence>
<keyword evidence="7" id="KW-1185">Reference proteome</keyword>
<dbReference type="Proteomes" id="UP000740605">
    <property type="component" value="Unassembled WGS sequence"/>
</dbReference>
<protein>
    <submittedName>
        <fullName evidence="6">DoxX family membrane protein</fullName>
    </submittedName>
</protein>
<name>A0ABS5XTJ6_9MICO</name>
<organism evidence="6 7">
    <name type="scientific">Microbacterium flavum</name>
    <dbReference type="NCBI Taxonomy" id="415216"/>
    <lineage>
        <taxon>Bacteria</taxon>
        <taxon>Bacillati</taxon>
        <taxon>Actinomycetota</taxon>
        <taxon>Actinomycetes</taxon>
        <taxon>Micrococcales</taxon>
        <taxon>Microbacteriaceae</taxon>
        <taxon>Microbacterium</taxon>
    </lineage>
</organism>
<proteinExistence type="predicted"/>
<comment type="caution">
    <text evidence="6">The sequence shown here is derived from an EMBL/GenBank/DDBJ whole genome shotgun (WGS) entry which is preliminary data.</text>
</comment>
<accession>A0ABS5XTJ6</accession>
<dbReference type="Pfam" id="PF07681">
    <property type="entry name" value="DoxX"/>
    <property type="match status" value="1"/>
</dbReference>
<evidence type="ECO:0000313" key="6">
    <source>
        <dbReference type="EMBL" id="MBT8797839.1"/>
    </source>
</evidence>